<dbReference type="GO" id="GO:0051607">
    <property type="term" value="P:defense response to virus"/>
    <property type="evidence" value="ECO:0007669"/>
    <property type="project" value="UniProtKB-KW"/>
</dbReference>
<dbReference type="EMBL" id="BARW01025121">
    <property type="protein sequence ID" value="GAJ05092.1"/>
    <property type="molecule type" value="Genomic_DNA"/>
</dbReference>
<keyword evidence="2" id="KW-0051">Antiviral defense</keyword>
<dbReference type="AlphaFoldDB" id="X1UNC2"/>
<dbReference type="InterPro" id="IPR052117">
    <property type="entry name" value="Cas10/Csm1_subtype-III-A"/>
</dbReference>
<dbReference type="Pfam" id="PF22335">
    <property type="entry name" value="Cas10-Cmr2_palm2"/>
    <property type="match status" value="1"/>
</dbReference>
<dbReference type="InterPro" id="IPR043128">
    <property type="entry name" value="Rev_trsase/Diguanyl_cyclase"/>
</dbReference>
<evidence type="ECO:0000256" key="1">
    <source>
        <dbReference type="ARBA" id="ARBA00022741"/>
    </source>
</evidence>
<protein>
    <recommendedName>
        <fullName evidence="3">GGDEF domain-containing protein</fullName>
    </recommendedName>
</protein>
<dbReference type="InterPro" id="IPR000160">
    <property type="entry name" value="GGDEF_dom"/>
</dbReference>
<evidence type="ECO:0000256" key="2">
    <source>
        <dbReference type="ARBA" id="ARBA00023118"/>
    </source>
</evidence>
<dbReference type="PANTHER" id="PTHR36528:SF1">
    <property type="entry name" value="CRISPR SYSTEM SINGLE-STRAND-SPECIFIC DEOXYRIBONUCLEASE CAS10_CSM1 (SUBTYPE III-A)"/>
    <property type="match status" value="1"/>
</dbReference>
<gene>
    <name evidence="4" type="ORF">S12H4_41255</name>
</gene>
<name>X1UNC2_9ZZZZ</name>
<dbReference type="InterPro" id="IPR054767">
    <property type="entry name" value="Cas10-Cmr2_palm2"/>
</dbReference>
<dbReference type="PROSITE" id="PS50887">
    <property type="entry name" value="GGDEF"/>
    <property type="match status" value="1"/>
</dbReference>
<comment type="caution">
    <text evidence="4">The sequence shown here is derived from an EMBL/GenBank/DDBJ whole genome shotgun (WGS) entry which is preliminary data.</text>
</comment>
<dbReference type="PANTHER" id="PTHR36528">
    <property type="entry name" value="CRISPR SYSTEM SINGLE-STRAND-SPECIFIC DEOXYRIBONUCLEASE CAS10/CSM1 (SUBTYPE III-A)"/>
    <property type="match status" value="1"/>
</dbReference>
<keyword evidence="1" id="KW-0547">Nucleotide-binding</keyword>
<evidence type="ECO:0000259" key="3">
    <source>
        <dbReference type="PROSITE" id="PS50887"/>
    </source>
</evidence>
<feature type="non-terminal residue" evidence="4">
    <location>
        <position position="201"/>
    </location>
</feature>
<evidence type="ECO:0000313" key="4">
    <source>
        <dbReference type="EMBL" id="GAJ05092.1"/>
    </source>
</evidence>
<dbReference type="GO" id="GO:0000166">
    <property type="term" value="F:nucleotide binding"/>
    <property type="evidence" value="ECO:0007669"/>
    <property type="project" value="UniProtKB-KW"/>
</dbReference>
<dbReference type="Gene3D" id="3.30.70.270">
    <property type="match status" value="1"/>
</dbReference>
<organism evidence="4">
    <name type="scientific">marine sediment metagenome</name>
    <dbReference type="NCBI Taxonomy" id="412755"/>
    <lineage>
        <taxon>unclassified sequences</taxon>
        <taxon>metagenomes</taxon>
        <taxon>ecological metagenomes</taxon>
    </lineage>
</organism>
<accession>X1UNC2</accession>
<feature type="domain" description="GGDEF" evidence="3">
    <location>
        <begin position="8"/>
        <end position="124"/>
    </location>
</feature>
<sequence length="201" mass="23430">MKEIMRNNDKEELILRLNNLRDIDKELFKDYLKGKEINLSKIYTVYSGGDDLVLVGPWETMIIFTIFLNMEFRRFTCCNDDITISAGLAVVKPKHPIAAGIREADELLKRSKMAGKNRITLFDTTVEWVVMSELVNFFLFLDNRLNNTNSTINTGFLYRMLKYNEMAKTYFEENKILGLKFLSLLTYDIGRNIIKRDKKSG</sequence>
<proteinExistence type="predicted"/>
<reference evidence="4" key="1">
    <citation type="journal article" date="2014" name="Front. Microbiol.">
        <title>High frequency of phylogenetically diverse reductive dehalogenase-homologous genes in deep subseafloor sedimentary metagenomes.</title>
        <authorList>
            <person name="Kawai M."/>
            <person name="Futagami T."/>
            <person name="Toyoda A."/>
            <person name="Takaki Y."/>
            <person name="Nishi S."/>
            <person name="Hori S."/>
            <person name="Arai W."/>
            <person name="Tsubouchi T."/>
            <person name="Morono Y."/>
            <person name="Uchiyama I."/>
            <person name="Ito T."/>
            <person name="Fujiyama A."/>
            <person name="Inagaki F."/>
            <person name="Takami H."/>
        </authorList>
    </citation>
    <scope>NUCLEOTIDE SEQUENCE</scope>
    <source>
        <strain evidence="4">Expedition CK06-06</strain>
    </source>
</reference>